<accession>A0ABR7MA30</accession>
<proteinExistence type="predicted"/>
<evidence type="ECO:0000313" key="2">
    <source>
        <dbReference type="EMBL" id="MBC6491885.1"/>
    </source>
</evidence>
<dbReference type="Gene3D" id="3.50.50.60">
    <property type="entry name" value="FAD/NAD(P)-binding domain"/>
    <property type="match status" value="1"/>
</dbReference>
<name>A0ABR7MA30_9BACT</name>
<dbReference type="PRINTS" id="PR00419">
    <property type="entry name" value="ADXRDTASE"/>
</dbReference>
<dbReference type="SUPFAM" id="SSF51905">
    <property type="entry name" value="FAD/NAD(P)-binding domain"/>
    <property type="match status" value="1"/>
</dbReference>
<dbReference type="InterPro" id="IPR002938">
    <property type="entry name" value="FAD-bd"/>
</dbReference>
<protein>
    <submittedName>
        <fullName evidence="2">Pyridine nucleotide-disulfide oxidoreductase</fullName>
    </submittedName>
</protein>
<dbReference type="Pfam" id="PF01494">
    <property type="entry name" value="FAD_binding_3"/>
    <property type="match status" value="1"/>
</dbReference>
<dbReference type="InterPro" id="IPR050816">
    <property type="entry name" value="Flavin-dep_Halogenase_NPB"/>
</dbReference>
<dbReference type="PANTHER" id="PTHR43747">
    <property type="entry name" value="FAD-BINDING PROTEIN"/>
    <property type="match status" value="1"/>
</dbReference>
<reference evidence="2 3" key="1">
    <citation type="submission" date="2016-07" db="EMBL/GenBank/DDBJ databases">
        <title>Genome analysis of Flavihumibacter stibioxidans YS-17.</title>
        <authorList>
            <person name="Shi K."/>
            <person name="Han Y."/>
            <person name="Wang G."/>
        </authorList>
    </citation>
    <scope>NUCLEOTIDE SEQUENCE [LARGE SCALE GENOMIC DNA]</scope>
    <source>
        <strain evidence="2 3">YS-17</strain>
    </source>
</reference>
<organism evidence="2 3">
    <name type="scientific">Flavihumibacter stibioxidans</name>
    <dbReference type="NCBI Taxonomy" id="1834163"/>
    <lineage>
        <taxon>Bacteria</taxon>
        <taxon>Pseudomonadati</taxon>
        <taxon>Bacteroidota</taxon>
        <taxon>Chitinophagia</taxon>
        <taxon>Chitinophagales</taxon>
        <taxon>Chitinophagaceae</taxon>
        <taxon>Flavihumibacter</taxon>
    </lineage>
</organism>
<sequence length="417" mass="46840">MIPSTTDVLVIGAGPAGTVAASIIKKAGFSVTIVEKLKFPRFVIGESLLPRCMEALEEAGFLEAVKAKGFQEKYGAKFVKQGMICDYSFADQFTQGWTWTWQVTRADFDKTLADCCVEKDIPLFYETTVTDIRFNGSDSITTVEDRDGNVHTIAAKFIVDGSGYGRVIPKLFNLDRPSSLPSRKALFAHLRDDKRQSVHEPNRITIVTHKPGVWIWVIPFATGITSVGYVGDPSFFEQYPGTDTEVYDALIEAEPYLADRFRNAEKIFDTRLLQSWSATTDKFYGDGFVLTGNVTEFLDPVFSSGVTLATVSSQLAANLVIRKLKGETINWEKEYTEKMMQGVNTFRTYVNSWYDGTLDTIFYARNQDPEIKKKICSVLAGYVWDMDNPFVSDHEKNVKKLARTLELRQIIEGGTEN</sequence>
<evidence type="ECO:0000313" key="3">
    <source>
        <dbReference type="Proteomes" id="UP000765802"/>
    </source>
</evidence>
<evidence type="ECO:0000259" key="1">
    <source>
        <dbReference type="Pfam" id="PF01494"/>
    </source>
</evidence>
<dbReference type="InterPro" id="IPR036188">
    <property type="entry name" value="FAD/NAD-bd_sf"/>
</dbReference>
<dbReference type="EMBL" id="MBUA01000023">
    <property type="protein sequence ID" value="MBC6491885.1"/>
    <property type="molecule type" value="Genomic_DNA"/>
</dbReference>
<dbReference type="Proteomes" id="UP000765802">
    <property type="component" value="Unassembled WGS sequence"/>
</dbReference>
<dbReference type="RefSeq" id="WP_187257204.1">
    <property type="nucleotide sequence ID" value="NZ_JBHULF010000007.1"/>
</dbReference>
<dbReference type="PANTHER" id="PTHR43747:SF1">
    <property type="entry name" value="SLR1998 PROTEIN"/>
    <property type="match status" value="1"/>
</dbReference>
<keyword evidence="3" id="KW-1185">Reference proteome</keyword>
<feature type="domain" description="FAD-binding" evidence="1">
    <location>
        <begin position="6"/>
        <end position="292"/>
    </location>
</feature>
<comment type="caution">
    <text evidence="2">The sequence shown here is derived from an EMBL/GenBank/DDBJ whole genome shotgun (WGS) entry which is preliminary data.</text>
</comment>
<gene>
    <name evidence="2" type="ORF">BC349_12555</name>
</gene>